<dbReference type="Gene3D" id="2.60.40.10">
    <property type="entry name" value="Immunoglobulins"/>
    <property type="match status" value="3"/>
</dbReference>
<dbReference type="Gene3D" id="3.20.20.80">
    <property type="entry name" value="Glycosidases"/>
    <property type="match status" value="1"/>
</dbReference>
<gene>
    <name evidence="4" type="ORF">ICC18_02275</name>
</gene>
<dbReference type="SUPFAM" id="SSF49265">
    <property type="entry name" value="Fibronectin type III"/>
    <property type="match status" value="2"/>
</dbReference>
<dbReference type="Pfam" id="PF12891">
    <property type="entry name" value="Glyco_hydro_44"/>
    <property type="match status" value="1"/>
</dbReference>
<dbReference type="Pfam" id="PF00942">
    <property type="entry name" value="CBM_3"/>
    <property type="match status" value="1"/>
</dbReference>
<dbReference type="PANTHER" id="PTHR24099">
    <property type="entry name" value="E3 UBIQUITIN-PROTEIN LIGASE TRIM36-RELATED"/>
    <property type="match status" value="1"/>
</dbReference>
<dbReference type="PROSITE" id="PS50853">
    <property type="entry name" value="FN3"/>
    <property type="match status" value="2"/>
</dbReference>
<dbReference type="InterPro" id="IPR036966">
    <property type="entry name" value="CBM3_sf"/>
</dbReference>
<dbReference type="InterPro" id="IPR003961">
    <property type="entry name" value="FN3_dom"/>
</dbReference>
<dbReference type="SUPFAM" id="SSF51445">
    <property type="entry name" value="(Trans)glycosidases"/>
    <property type="match status" value="1"/>
</dbReference>
<name>A0A926KJK5_9BACL</name>
<reference evidence="4" key="1">
    <citation type="submission" date="2020-09" db="EMBL/GenBank/DDBJ databases">
        <title>Draft Genome Sequence of Paenibacillus sp. WST5.</title>
        <authorList>
            <person name="Bao Z."/>
        </authorList>
    </citation>
    <scope>NUCLEOTIDE SEQUENCE</scope>
    <source>
        <strain evidence="4">WST5</strain>
    </source>
</reference>
<dbReference type="GO" id="GO:0005975">
    <property type="term" value="P:carbohydrate metabolic process"/>
    <property type="evidence" value="ECO:0007669"/>
    <property type="project" value="InterPro"/>
</dbReference>
<dbReference type="Gene3D" id="2.60.40.1180">
    <property type="entry name" value="Golgi alpha-mannosidase II"/>
    <property type="match status" value="1"/>
</dbReference>
<organism evidence="4 5">
    <name type="scientific">Paenibacillus sedimenti</name>
    <dbReference type="NCBI Taxonomy" id="2770274"/>
    <lineage>
        <taxon>Bacteria</taxon>
        <taxon>Bacillati</taxon>
        <taxon>Bacillota</taxon>
        <taxon>Bacilli</taxon>
        <taxon>Bacillales</taxon>
        <taxon>Paenibacillaceae</taxon>
        <taxon>Paenibacillus</taxon>
    </lineage>
</organism>
<dbReference type="InterPro" id="IPR017853">
    <property type="entry name" value="GH"/>
</dbReference>
<dbReference type="InterPro" id="IPR050617">
    <property type="entry name" value="E3_ligase_FN3/SPRY"/>
</dbReference>
<dbReference type="AlphaFoldDB" id="A0A926KJK5"/>
<dbReference type="SMART" id="SM01067">
    <property type="entry name" value="CBM_3"/>
    <property type="match status" value="1"/>
</dbReference>
<feature type="chain" id="PRO_5038766192" evidence="1">
    <location>
        <begin position="31"/>
        <end position="1098"/>
    </location>
</feature>
<dbReference type="SMART" id="SM00060">
    <property type="entry name" value="FN3"/>
    <property type="match status" value="3"/>
</dbReference>
<dbReference type="GO" id="GO:0030248">
    <property type="term" value="F:cellulose binding"/>
    <property type="evidence" value="ECO:0007669"/>
    <property type="project" value="InterPro"/>
</dbReference>
<dbReference type="PROSITE" id="PS51172">
    <property type="entry name" value="CBM3"/>
    <property type="match status" value="1"/>
</dbReference>
<evidence type="ECO:0000313" key="4">
    <source>
        <dbReference type="EMBL" id="MBD0378947.1"/>
    </source>
</evidence>
<dbReference type="InterPro" id="IPR036116">
    <property type="entry name" value="FN3_sf"/>
</dbReference>
<dbReference type="CDD" id="cd00063">
    <property type="entry name" value="FN3"/>
    <property type="match status" value="2"/>
</dbReference>
<dbReference type="SUPFAM" id="SSF49384">
    <property type="entry name" value="Carbohydrate-binding domain"/>
    <property type="match status" value="1"/>
</dbReference>
<dbReference type="Proteomes" id="UP000650466">
    <property type="component" value="Unassembled WGS sequence"/>
</dbReference>
<dbReference type="InterPro" id="IPR024745">
    <property type="entry name" value="GH44_cat"/>
</dbReference>
<evidence type="ECO:0000256" key="1">
    <source>
        <dbReference type="SAM" id="SignalP"/>
    </source>
</evidence>
<dbReference type="InterPro" id="IPR013780">
    <property type="entry name" value="Glyco_hydro_b"/>
</dbReference>
<dbReference type="Gene3D" id="2.60.40.710">
    <property type="entry name" value="Endoglucanase-like"/>
    <property type="match status" value="1"/>
</dbReference>
<evidence type="ECO:0000259" key="2">
    <source>
        <dbReference type="PROSITE" id="PS50853"/>
    </source>
</evidence>
<evidence type="ECO:0000259" key="3">
    <source>
        <dbReference type="PROSITE" id="PS51172"/>
    </source>
</evidence>
<accession>A0A926KJK5</accession>
<dbReference type="SUPFAM" id="SSF51011">
    <property type="entry name" value="Glycosyl hydrolase domain"/>
    <property type="match status" value="1"/>
</dbReference>
<feature type="domain" description="Fibronectin type-III" evidence="2">
    <location>
        <begin position="489"/>
        <end position="572"/>
    </location>
</feature>
<feature type="domain" description="CBM3" evidence="3">
    <location>
        <begin position="246"/>
        <end position="399"/>
    </location>
</feature>
<feature type="signal peptide" evidence="1">
    <location>
        <begin position="1"/>
        <end position="30"/>
    </location>
</feature>
<sequence length="1098" mass="119300">MSRSIPPKPRRMAALLIACMMMVTSLTYFGAPPYAEAAADIQVSAQAASSPIPAASTTTVQVNLTSSETTAVMIDMEIFDASLKRVDQIVVDNINVTAGEAKTVPVNWKVPASLPQGTYIISLGIFGAGWNPNINQWFAGVASVQITGGTGGEPDPQPTLPAPQQLQATTQKNDVTLTWNPVAGATAYEVETDGIIAPGVTSTSYTHSNLQANTTHTYKVRAANGTTPGAWSAPVTVQTLPDIVVSPTNGIKVAVNTGNNPTGVMLGPNFKITNTGNTPINLSDLAIRYYFTIDGEEKPLSIGFWCSVPAYQTSVITQFVKMPIPSATADRYLEISFTPAAGTLAPGADVLMNTWINKSDWSNFDQSNDYSYTGTTEITDSDKATGYVSGNLKWGTEPTLLDLPAFPSNIAASPADTSIALSWNAVQGATSYDVLADGVLHENMVNTSFVHNWLKSGTRHTYYVRSHQDGKVGVWSSAVSVKTTGLQNIPAPVNVKSKRTDTAITLTWDAPDAVITGYDIEIDGLVIDNGMNASYNDTNLTPGTTHTYRVRAKENTTIGDWSTLLTLGTTNTPNGPFSVNFSIDPSADRVPISPFIYGTNDDLSDSNNWTARRIGGNRLSTYNWENNASNSGDDAGHHSDGYVAHYYGGVPWGQDSSEPGIGFTGFHRKSLTKDAYSLVTLQTAGYVAKDKNGYVTQSETAPSSRWVLVQAAKNGPLSLQPDLNDNRVYIDEFVHYLTNKFGNASTPTGIKGYELDNEPGLWHKTHHYMHPERPKAAEVLNKGLDTAKAVKNVDSSAQIFGPVTYGFDDMHSMYVASDWPALKGNYSWYLDYYLDQFRAASAQENKRLLDVLDTHWYPETSGDASLGGKRIQDPAGSDNLATNKARLQAPRQLWDTSYTESNSWLFKDYSSFFPLIPRLQQSIDTYNPGTKLAFTEYNYGAENNIYGGIAQADVFGIYGKYGVYMANFWRMTDAQSGSAYISSALNLYTNYDGNNGTFGDTKVKAETSDIENSSIYGSVFKDSNNDLHLIVLNKNMDYDMNAVFNIAGAGYTTARVWAFDQTSSEVTERQPIADINGSSFTYTVPKLTACHIVLKASR</sequence>
<proteinExistence type="predicted"/>
<dbReference type="RefSeq" id="WP_188172745.1">
    <property type="nucleotide sequence ID" value="NZ_JACVVD010000001.1"/>
</dbReference>
<comment type="caution">
    <text evidence="4">The sequence shown here is derived from an EMBL/GenBank/DDBJ whole genome shotgun (WGS) entry which is preliminary data.</text>
</comment>
<keyword evidence="5" id="KW-1185">Reference proteome</keyword>
<dbReference type="InterPro" id="IPR001956">
    <property type="entry name" value="CBM3"/>
</dbReference>
<dbReference type="InterPro" id="IPR008965">
    <property type="entry name" value="CBM2/CBM3_carb-bd_dom_sf"/>
</dbReference>
<protein>
    <submittedName>
        <fullName evidence="4">Fibronectin type III domain-containing protein</fullName>
    </submittedName>
</protein>
<dbReference type="PANTHER" id="PTHR24099:SF15">
    <property type="entry name" value="E3 UBIQUITIN-PROTEIN LIGASE TRIM9"/>
    <property type="match status" value="1"/>
</dbReference>
<dbReference type="InterPro" id="IPR013783">
    <property type="entry name" value="Ig-like_fold"/>
</dbReference>
<dbReference type="Pfam" id="PF00041">
    <property type="entry name" value="fn3"/>
    <property type="match status" value="2"/>
</dbReference>
<keyword evidence="1" id="KW-0732">Signal</keyword>
<dbReference type="EMBL" id="JACVVD010000001">
    <property type="protein sequence ID" value="MBD0378947.1"/>
    <property type="molecule type" value="Genomic_DNA"/>
</dbReference>
<evidence type="ECO:0000313" key="5">
    <source>
        <dbReference type="Proteomes" id="UP000650466"/>
    </source>
</evidence>
<feature type="domain" description="Fibronectin type-III" evidence="2">
    <location>
        <begin position="160"/>
        <end position="242"/>
    </location>
</feature>